<comment type="function">
    <text evidence="10">Probably part of an ABC transporter complex. Responsible for energy coupling to the transport system.</text>
</comment>
<keyword evidence="7" id="KW-0067">ATP-binding</keyword>
<keyword evidence="8" id="KW-1278">Translocase</keyword>
<keyword evidence="13" id="KW-1185">Reference proteome</keyword>
<gene>
    <name evidence="12" type="ORF">FM119_09070</name>
</gene>
<name>A0A1R4JRR0_9MICO</name>
<organism evidence="12 13">
    <name type="scientific">Mycetocola reblochoni REB411</name>
    <dbReference type="NCBI Taxonomy" id="1255698"/>
    <lineage>
        <taxon>Bacteria</taxon>
        <taxon>Bacillati</taxon>
        <taxon>Actinomycetota</taxon>
        <taxon>Actinomycetes</taxon>
        <taxon>Micrococcales</taxon>
        <taxon>Microbacteriaceae</taxon>
        <taxon>Mycetocola</taxon>
    </lineage>
</organism>
<keyword evidence="3" id="KW-0813">Transport</keyword>
<evidence type="ECO:0000313" key="13">
    <source>
        <dbReference type="Proteomes" id="UP000196778"/>
    </source>
</evidence>
<keyword evidence="5" id="KW-0677">Repeat</keyword>
<dbReference type="InterPro" id="IPR015856">
    <property type="entry name" value="ABC_transpr_CbiO/EcfA_su"/>
</dbReference>
<dbReference type="Gene3D" id="3.40.50.300">
    <property type="entry name" value="P-loop containing nucleotide triphosphate hydrolases"/>
    <property type="match status" value="2"/>
</dbReference>
<dbReference type="PANTHER" id="PTHR43553:SF23">
    <property type="entry name" value="ABC TRANSPORTER ATP-BINDING COMPONENT"/>
    <property type="match status" value="1"/>
</dbReference>
<dbReference type="PROSITE" id="PS50893">
    <property type="entry name" value="ABC_TRANSPORTER_2"/>
    <property type="match status" value="2"/>
</dbReference>
<evidence type="ECO:0000256" key="9">
    <source>
        <dbReference type="ARBA" id="ARBA00023136"/>
    </source>
</evidence>
<dbReference type="Pfam" id="PF00005">
    <property type="entry name" value="ABC_tran"/>
    <property type="match status" value="2"/>
</dbReference>
<evidence type="ECO:0000256" key="3">
    <source>
        <dbReference type="ARBA" id="ARBA00022448"/>
    </source>
</evidence>
<protein>
    <submittedName>
        <fullName evidence="12">Duplicated ATPase component BL0693 of energizing module of predicted ECF transporter</fullName>
    </submittedName>
</protein>
<reference evidence="13" key="1">
    <citation type="submission" date="2017-02" db="EMBL/GenBank/DDBJ databases">
        <authorList>
            <person name="Dridi B."/>
        </authorList>
    </citation>
    <scope>NUCLEOTIDE SEQUENCE [LARGE SCALE GENOMIC DNA]</scope>
    <source>
        <strain evidence="13">EB411</strain>
    </source>
</reference>
<dbReference type="InterPro" id="IPR050095">
    <property type="entry name" value="ECF_ABC_transporter_ATP-bd"/>
</dbReference>
<dbReference type="SUPFAM" id="SSF52540">
    <property type="entry name" value="P-loop containing nucleoside triphosphate hydrolases"/>
    <property type="match status" value="2"/>
</dbReference>
<feature type="domain" description="ABC transporter" evidence="11">
    <location>
        <begin position="277"/>
        <end position="491"/>
    </location>
</feature>
<evidence type="ECO:0000313" key="12">
    <source>
        <dbReference type="EMBL" id="SJN34687.1"/>
    </source>
</evidence>
<dbReference type="InterPro" id="IPR003593">
    <property type="entry name" value="AAA+_ATPase"/>
</dbReference>
<comment type="subcellular location">
    <subcellularLocation>
        <location evidence="1">Cell membrane</location>
        <topology evidence="1">Peripheral membrane protein</topology>
    </subcellularLocation>
</comment>
<dbReference type="PANTHER" id="PTHR43553">
    <property type="entry name" value="HEAVY METAL TRANSPORTER"/>
    <property type="match status" value="1"/>
</dbReference>
<dbReference type="InterPro" id="IPR003439">
    <property type="entry name" value="ABC_transporter-like_ATP-bd"/>
</dbReference>
<evidence type="ECO:0000256" key="10">
    <source>
        <dbReference type="ARBA" id="ARBA00025157"/>
    </source>
</evidence>
<evidence type="ECO:0000256" key="2">
    <source>
        <dbReference type="ARBA" id="ARBA00005417"/>
    </source>
</evidence>
<dbReference type="CDD" id="cd03225">
    <property type="entry name" value="ABC_cobalt_CbiO_domain1"/>
    <property type="match status" value="1"/>
</dbReference>
<evidence type="ECO:0000256" key="8">
    <source>
        <dbReference type="ARBA" id="ARBA00022967"/>
    </source>
</evidence>
<evidence type="ECO:0000259" key="11">
    <source>
        <dbReference type="PROSITE" id="PS50893"/>
    </source>
</evidence>
<accession>A0A1R4JRR0</accession>
<keyword evidence="6" id="KW-0547">Nucleotide-binding</keyword>
<dbReference type="Proteomes" id="UP000196778">
    <property type="component" value="Unassembled WGS sequence"/>
</dbReference>
<proteinExistence type="inferred from homology"/>
<evidence type="ECO:0000256" key="1">
    <source>
        <dbReference type="ARBA" id="ARBA00004202"/>
    </source>
</evidence>
<sequence length="492" mass="52043">MMTDIIRIEDVTWTYPHADEPSLRGLDLSIGEGEVVVLCGASGSGKSTALRLLNGLVPQFHDEGVLTGAVTVAGLVTTAVELDALGAVTGTVLQHPRRQFFTDSARDEVAFAMENLGFEREHTRSRVDATLAELSLYVPLGQSLQRLSGGQQQQIAIASAAAHEPRILLLDEPSSNLSVDAIARLTATLIALKAAGMTIVVAEHRLRYLQDVLDRVVVMRGGEIDVVWTADEFREIPDETLAAEGLRGVVRPTTLPEIAAAGASAASPAASVPPAALVLDGVRCTLGGRRVIDLDRAAFASGEVTAIRGTNGAGKSTLARIITGLQRSVGSVRLDGVTLSPRARQRSSAVVMQDVQRQLFTETVSAEIALAGTDSPVTDSDAVLASLDLDHLADRHPLSMSGGQQQRLVVAAVRVARRRIVVFDEPSSGVDRRHLQSIAEQIRRVAADGAVVLLISHDEDLVALAADRQLSLVNPSSATVPAAAHESVKEST</sequence>
<feature type="domain" description="ABC transporter" evidence="11">
    <location>
        <begin position="6"/>
        <end position="246"/>
    </location>
</feature>
<dbReference type="GO" id="GO:0016887">
    <property type="term" value="F:ATP hydrolysis activity"/>
    <property type="evidence" value="ECO:0007669"/>
    <property type="project" value="InterPro"/>
</dbReference>
<dbReference type="SMART" id="SM00382">
    <property type="entry name" value="AAA"/>
    <property type="match status" value="2"/>
</dbReference>
<dbReference type="GO" id="GO:0005524">
    <property type="term" value="F:ATP binding"/>
    <property type="evidence" value="ECO:0007669"/>
    <property type="project" value="UniProtKB-KW"/>
</dbReference>
<dbReference type="EMBL" id="FUKR01000051">
    <property type="protein sequence ID" value="SJN34687.1"/>
    <property type="molecule type" value="Genomic_DNA"/>
</dbReference>
<dbReference type="GO" id="GO:0043190">
    <property type="term" value="C:ATP-binding cassette (ABC) transporter complex"/>
    <property type="evidence" value="ECO:0007669"/>
    <property type="project" value="TreeGrafter"/>
</dbReference>
<dbReference type="InterPro" id="IPR027417">
    <property type="entry name" value="P-loop_NTPase"/>
</dbReference>
<evidence type="ECO:0000256" key="4">
    <source>
        <dbReference type="ARBA" id="ARBA00022475"/>
    </source>
</evidence>
<keyword evidence="4" id="KW-1003">Cell membrane</keyword>
<evidence type="ECO:0000256" key="7">
    <source>
        <dbReference type="ARBA" id="ARBA00022840"/>
    </source>
</evidence>
<dbReference type="GO" id="GO:0042626">
    <property type="term" value="F:ATPase-coupled transmembrane transporter activity"/>
    <property type="evidence" value="ECO:0007669"/>
    <property type="project" value="TreeGrafter"/>
</dbReference>
<evidence type="ECO:0000256" key="5">
    <source>
        <dbReference type="ARBA" id="ARBA00022737"/>
    </source>
</evidence>
<evidence type="ECO:0000256" key="6">
    <source>
        <dbReference type="ARBA" id="ARBA00022741"/>
    </source>
</evidence>
<dbReference type="AlphaFoldDB" id="A0A1R4JRR0"/>
<comment type="similarity">
    <text evidence="2">Belongs to the ABC transporter superfamily.</text>
</comment>
<keyword evidence="9" id="KW-0472">Membrane</keyword>